<feature type="domain" description="Protein kinase" evidence="2">
    <location>
        <begin position="57"/>
        <end position="331"/>
    </location>
</feature>
<feature type="compositionally biased region" description="Basic and acidic residues" evidence="1">
    <location>
        <begin position="28"/>
        <end position="40"/>
    </location>
</feature>
<evidence type="ECO:0000313" key="3">
    <source>
        <dbReference type="EMBL" id="KZP18658.1"/>
    </source>
</evidence>
<dbReference type="GO" id="GO:0005524">
    <property type="term" value="F:ATP binding"/>
    <property type="evidence" value="ECO:0007669"/>
    <property type="project" value="InterPro"/>
</dbReference>
<reference evidence="3 4" key="1">
    <citation type="journal article" date="2016" name="Mol. Biol. Evol.">
        <title>Comparative Genomics of Early-Diverging Mushroom-Forming Fungi Provides Insights into the Origins of Lignocellulose Decay Capabilities.</title>
        <authorList>
            <person name="Nagy L.G."/>
            <person name="Riley R."/>
            <person name="Tritt A."/>
            <person name="Adam C."/>
            <person name="Daum C."/>
            <person name="Floudas D."/>
            <person name="Sun H."/>
            <person name="Yadav J.S."/>
            <person name="Pangilinan J."/>
            <person name="Larsson K.H."/>
            <person name="Matsuura K."/>
            <person name="Barry K."/>
            <person name="Labutti K."/>
            <person name="Kuo R."/>
            <person name="Ohm R.A."/>
            <person name="Bhattacharya S.S."/>
            <person name="Shirouzu T."/>
            <person name="Yoshinaga Y."/>
            <person name="Martin F.M."/>
            <person name="Grigoriev I.V."/>
            <person name="Hibbett D.S."/>
        </authorList>
    </citation>
    <scope>NUCLEOTIDE SEQUENCE [LARGE SCALE GENOMIC DNA]</scope>
    <source>
        <strain evidence="3 4">CBS 109695</strain>
    </source>
</reference>
<accession>A0A166HAU8</accession>
<feature type="compositionally biased region" description="Polar residues" evidence="1">
    <location>
        <begin position="41"/>
        <end position="51"/>
    </location>
</feature>
<evidence type="ECO:0000259" key="2">
    <source>
        <dbReference type="PROSITE" id="PS50011"/>
    </source>
</evidence>
<dbReference type="Pfam" id="PF07714">
    <property type="entry name" value="PK_Tyr_Ser-Thr"/>
    <property type="match status" value="1"/>
</dbReference>
<proteinExistence type="predicted"/>
<dbReference type="PROSITE" id="PS50011">
    <property type="entry name" value="PROTEIN_KINASE_DOM"/>
    <property type="match status" value="1"/>
</dbReference>
<sequence>MDARSLQEFVKSLPLGTVPASTLAARISPKDGPEPRERCYTSRSTPPDLTNQVNLPTGTRFSEYGGFLGDTWKATWQRDDGQIPVSVRVLRAHPSKNDLQEKYRREISAWTDFHHPNIAQLLGTVASFGLYQEFGMVSPWMDKGNLSAFLEREGATITVADRFQILSDIISGIAYIHNRGKLHGEITGMNVFVDSSKRAYLVGFGLSSGSAESDCSPTIDKSLRWRAAELVPAMDGALQGFAPVLTQACDVYSFGSIMLQTLSGKIPYHEVKSDAGVLMAIAQGIHPRRPNGGIMTDDYWKLIQLCWEKASERPSAEEVRRNITDVCEAMVHKASAESLL</sequence>
<dbReference type="InterPro" id="IPR001245">
    <property type="entry name" value="Ser-Thr/Tyr_kinase_cat_dom"/>
</dbReference>
<dbReference type="Proteomes" id="UP000076532">
    <property type="component" value="Unassembled WGS sequence"/>
</dbReference>
<dbReference type="InterPro" id="IPR051681">
    <property type="entry name" value="Ser/Thr_Kinases-Pseudokinases"/>
</dbReference>
<dbReference type="EMBL" id="KV417570">
    <property type="protein sequence ID" value="KZP18658.1"/>
    <property type="molecule type" value="Genomic_DNA"/>
</dbReference>
<organism evidence="3 4">
    <name type="scientific">Athelia psychrophila</name>
    <dbReference type="NCBI Taxonomy" id="1759441"/>
    <lineage>
        <taxon>Eukaryota</taxon>
        <taxon>Fungi</taxon>
        <taxon>Dikarya</taxon>
        <taxon>Basidiomycota</taxon>
        <taxon>Agaricomycotina</taxon>
        <taxon>Agaricomycetes</taxon>
        <taxon>Agaricomycetidae</taxon>
        <taxon>Atheliales</taxon>
        <taxon>Atheliaceae</taxon>
        <taxon>Athelia</taxon>
    </lineage>
</organism>
<evidence type="ECO:0000313" key="4">
    <source>
        <dbReference type="Proteomes" id="UP000076532"/>
    </source>
</evidence>
<dbReference type="InterPro" id="IPR011009">
    <property type="entry name" value="Kinase-like_dom_sf"/>
</dbReference>
<dbReference type="AlphaFoldDB" id="A0A166HAU8"/>
<dbReference type="GO" id="GO:0004674">
    <property type="term" value="F:protein serine/threonine kinase activity"/>
    <property type="evidence" value="ECO:0007669"/>
    <property type="project" value="TreeGrafter"/>
</dbReference>
<dbReference type="InterPro" id="IPR000719">
    <property type="entry name" value="Prot_kinase_dom"/>
</dbReference>
<protein>
    <submittedName>
        <fullName evidence="3">Kinase-like protein</fullName>
    </submittedName>
</protein>
<dbReference type="Gene3D" id="1.10.510.10">
    <property type="entry name" value="Transferase(Phosphotransferase) domain 1"/>
    <property type="match status" value="1"/>
</dbReference>
<dbReference type="SUPFAM" id="SSF56112">
    <property type="entry name" value="Protein kinase-like (PK-like)"/>
    <property type="match status" value="1"/>
</dbReference>
<name>A0A166HAU8_9AGAM</name>
<feature type="region of interest" description="Disordered" evidence="1">
    <location>
        <begin position="25"/>
        <end position="51"/>
    </location>
</feature>
<dbReference type="STRING" id="436010.A0A166HAU8"/>
<gene>
    <name evidence="3" type="ORF">FIBSPDRAFT_956032</name>
</gene>
<keyword evidence="4" id="KW-1185">Reference proteome</keyword>
<dbReference type="OrthoDB" id="346907at2759"/>
<evidence type="ECO:0000256" key="1">
    <source>
        <dbReference type="SAM" id="MobiDB-lite"/>
    </source>
</evidence>
<dbReference type="PANTHER" id="PTHR44329">
    <property type="entry name" value="SERINE/THREONINE-PROTEIN KINASE TNNI3K-RELATED"/>
    <property type="match status" value="1"/>
</dbReference>